<reference evidence="8 9" key="1">
    <citation type="submission" date="2018-04" db="EMBL/GenBank/DDBJ databases">
        <title>Novel Campyloabacter and Helicobacter Species and Strains.</title>
        <authorList>
            <person name="Mannion A.J."/>
            <person name="Shen Z."/>
            <person name="Fox J.G."/>
        </authorList>
    </citation>
    <scope>NUCLEOTIDE SEQUENCE [LARGE SCALE GENOMIC DNA]</scope>
    <source>
        <strain evidence="8 9">MIT 04-9362</strain>
    </source>
</reference>
<evidence type="ECO:0000313" key="9">
    <source>
        <dbReference type="Proteomes" id="UP000256695"/>
    </source>
</evidence>
<dbReference type="NCBIfam" id="TIGR00043">
    <property type="entry name" value="rRNA maturation RNase YbeY"/>
    <property type="match status" value="1"/>
</dbReference>
<dbReference type="EC" id="3.1.-.-" evidence="7"/>
<gene>
    <name evidence="7" type="primary">ybeY</name>
    <name evidence="8" type="ORF">CQA57_03645</name>
</gene>
<comment type="caution">
    <text evidence="8">The sequence shown here is derived from an EMBL/GenBank/DDBJ whole genome shotgun (WGS) entry which is preliminary data.</text>
</comment>
<dbReference type="PROSITE" id="PS01306">
    <property type="entry name" value="UPF0054"/>
    <property type="match status" value="1"/>
</dbReference>
<dbReference type="InterPro" id="IPR002036">
    <property type="entry name" value="YbeY"/>
</dbReference>
<feature type="binding site" evidence="7">
    <location>
        <position position="110"/>
    </location>
    <ligand>
        <name>Zn(2+)</name>
        <dbReference type="ChEBI" id="CHEBI:29105"/>
        <note>catalytic</note>
    </ligand>
</feature>
<feature type="binding site" evidence="7">
    <location>
        <position position="104"/>
    </location>
    <ligand>
        <name>Zn(2+)</name>
        <dbReference type="ChEBI" id="CHEBI:29105"/>
        <note>catalytic</note>
    </ligand>
</feature>
<dbReference type="InterPro" id="IPR020549">
    <property type="entry name" value="YbeY_CS"/>
</dbReference>
<dbReference type="PANTHER" id="PTHR46986:SF1">
    <property type="entry name" value="ENDORIBONUCLEASE YBEY, CHLOROPLASTIC"/>
    <property type="match status" value="1"/>
</dbReference>
<keyword evidence="7" id="KW-0963">Cytoplasm</keyword>
<dbReference type="Proteomes" id="UP000256695">
    <property type="component" value="Unassembled WGS sequence"/>
</dbReference>
<dbReference type="OrthoDB" id="9807740at2"/>
<keyword evidence="9" id="KW-1185">Reference proteome</keyword>
<dbReference type="Pfam" id="PF02130">
    <property type="entry name" value="YbeY"/>
    <property type="match status" value="1"/>
</dbReference>
<dbReference type="GO" id="GO:0004222">
    <property type="term" value="F:metalloendopeptidase activity"/>
    <property type="evidence" value="ECO:0007669"/>
    <property type="project" value="InterPro"/>
</dbReference>
<comment type="similarity">
    <text evidence="1 7">Belongs to the endoribonuclease YbeY family.</text>
</comment>
<evidence type="ECO:0000256" key="6">
    <source>
        <dbReference type="ARBA" id="ARBA00022833"/>
    </source>
</evidence>
<evidence type="ECO:0000256" key="5">
    <source>
        <dbReference type="ARBA" id="ARBA00022801"/>
    </source>
</evidence>
<comment type="subcellular location">
    <subcellularLocation>
        <location evidence="7">Cytoplasm</location>
    </subcellularLocation>
</comment>
<keyword evidence="5 7" id="KW-0378">Hydrolase</keyword>
<keyword evidence="7" id="KW-0698">rRNA processing</keyword>
<evidence type="ECO:0000256" key="4">
    <source>
        <dbReference type="ARBA" id="ARBA00022759"/>
    </source>
</evidence>
<dbReference type="PANTHER" id="PTHR46986">
    <property type="entry name" value="ENDORIBONUCLEASE YBEY, CHLOROPLASTIC"/>
    <property type="match status" value="1"/>
</dbReference>
<dbReference type="RefSeq" id="WP_115578880.1">
    <property type="nucleotide sequence ID" value="NZ_NXLX01000006.1"/>
</dbReference>
<dbReference type="GO" id="GO:0004521">
    <property type="term" value="F:RNA endonuclease activity"/>
    <property type="evidence" value="ECO:0007669"/>
    <property type="project" value="UniProtKB-UniRule"/>
</dbReference>
<dbReference type="InterPro" id="IPR023091">
    <property type="entry name" value="MetalPrtase_cat_dom_sf_prd"/>
</dbReference>
<name>A0A3D8J9S7_9HELI</name>
<dbReference type="GO" id="GO:0006364">
    <property type="term" value="P:rRNA processing"/>
    <property type="evidence" value="ECO:0007669"/>
    <property type="project" value="UniProtKB-UniRule"/>
</dbReference>
<dbReference type="Gene3D" id="3.40.390.30">
    <property type="entry name" value="Metalloproteases ('zincins'), catalytic domain"/>
    <property type="match status" value="1"/>
</dbReference>
<sequence>MLEIDNQTSIDIKTDFLQDIAKEMSFKDIELLIVQKDFIQELNKTYRNQDKPTDVLSFPLQDMGADTLLGSIVICIEIAQQQAQTYHHTLQEEIALLLIHGILHLLGFDHEKDNGEHREVEQKWIHHFKLPESLIVRNQ</sequence>
<organism evidence="8 9">
    <name type="scientific">Helicobacter anseris</name>
    <dbReference type="NCBI Taxonomy" id="375926"/>
    <lineage>
        <taxon>Bacteria</taxon>
        <taxon>Pseudomonadati</taxon>
        <taxon>Campylobacterota</taxon>
        <taxon>Epsilonproteobacteria</taxon>
        <taxon>Campylobacterales</taxon>
        <taxon>Helicobacteraceae</taxon>
        <taxon>Helicobacter</taxon>
    </lineage>
</organism>
<comment type="cofactor">
    <cofactor evidence="7">
        <name>Zn(2+)</name>
        <dbReference type="ChEBI" id="CHEBI:29105"/>
    </cofactor>
    <text evidence="7">Binds 1 zinc ion.</text>
</comment>
<dbReference type="GO" id="GO:0008270">
    <property type="term" value="F:zinc ion binding"/>
    <property type="evidence" value="ECO:0007669"/>
    <property type="project" value="UniProtKB-UniRule"/>
</dbReference>
<keyword evidence="7" id="KW-0690">Ribosome biogenesis</keyword>
<dbReference type="GO" id="GO:0005737">
    <property type="term" value="C:cytoplasm"/>
    <property type="evidence" value="ECO:0007669"/>
    <property type="project" value="UniProtKB-SubCell"/>
</dbReference>
<proteinExistence type="inferred from homology"/>
<protein>
    <recommendedName>
        <fullName evidence="7">Endoribonuclease YbeY</fullName>
        <ecNumber evidence="7">3.1.-.-</ecNumber>
    </recommendedName>
</protein>
<dbReference type="SUPFAM" id="SSF55486">
    <property type="entry name" value="Metalloproteases ('zincins'), catalytic domain"/>
    <property type="match status" value="1"/>
</dbReference>
<accession>A0A3D8J9S7</accession>
<keyword evidence="2 7" id="KW-0540">Nuclease</keyword>
<evidence type="ECO:0000256" key="2">
    <source>
        <dbReference type="ARBA" id="ARBA00022722"/>
    </source>
</evidence>
<dbReference type="EMBL" id="NXLX01000006">
    <property type="protein sequence ID" value="RDU74050.1"/>
    <property type="molecule type" value="Genomic_DNA"/>
</dbReference>
<comment type="function">
    <text evidence="7">Single strand-specific metallo-endoribonuclease involved in late-stage 70S ribosome quality control and in maturation of the 3' terminus of the 16S rRNA.</text>
</comment>
<keyword evidence="3 7" id="KW-0479">Metal-binding</keyword>
<keyword evidence="6 7" id="KW-0862">Zinc</keyword>
<feature type="binding site" evidence="7">
    <location>
        <position position="100"/>
    </location>
    <ligand>
        <name>Zn(2+)</name>
        <dbReference type="ChEBI" id="CHEBI:29105"/>
        <note>catalytic</note>
    </ligand>
</feature>
<evidence type="ECO:0000313" key="8">
    <source>
        <dbReference type="EMBL" id="RDU74050.1"/>
    </source>
</evidence>
<dbReference type="AlphaFoldDB" id="A0A3D8J9S7"/>
<evidence type="ECO:0000256" key="3">
    <source>
        <dbReference type="ARBA" id="ARBA00022723"/>
    </source>
</evidence>
<evidence type="ECO:0000256" key="1">
    <source>
        <dbReference type="ARBA" id="ARBA00010875"/>
    </source>
</evidence>
<dbReference type="HAMAP" id="MF_00009">
    <property type="entry name" value="Endoribonucl_YbeY"/>
    <property type="match status" value="1"/>
</dbReference>
<keyword evidence="4 7" id="KW-0255">Endonuclease</keyword>
<evidence type="ECO:0000256" key="7">
    <source>
        <dbReference type="HAMAP-Rule" id="MF_00009"/>
    </source>
</evidence>